<comment type="caution">
    <text evidence="7">The sequence shown here is derived from an EMBL/GenBank/DDBJ whole genome shotgun (WGS) entry which is preliminary data.</text>
</comment>
<evidence type="ECO:0000256" key="5">
    <source>
        <dbReference type="ARBA" id="ARBA00023284"/>
    </source>
</evidence>
<dbReference type="InterPro" id="IPR036249">
    <property type="entry name" value="Thioredoxin-like_sf"/>
</dbReference>
<keyword evidence="3" id="KW-0249">Electron transport</keyword>
<dbReference type="PRINTS" id="PR00160">
    <property type="entry name" value="GLUTAREDOXIN"/>
</dbReference>
<dbReference type="OrthoDB" id="418495at2759"/>
<dbReference type="Gene3D" id="3.40.30.10">
    <property type="entry name" value="Glutaredoxin"/>
    <property type="match status" value="1"/>
</dbReference>
<dbReference type="InterPro" id="IPR002109">
    <property type="entry name" value="Glutaredoxin"/>
</dbReference>
<dbReference type="GO" id="GO:0005739">
    <property type="term" value="C:mitochondrion"/>
    <property type="evidence" value="ECO:0007669"/>
    <property type="project" value="TreeGrafter"/>
</dbReference>
<evidence type="ECO:0000256" key="4">
    <source>
        <dbReference type="ARBA" id="ARBA00023157"/>
    </source>
</evidence>
<organism evidence="7 8">
    <name type="scientific">Chrysochromulina tobinii</name>
    <dbReference type="NCBI Taxonomy" id="1460289"/>
    <lineage>
        <taxon>Eukaryota</taxon>
        <taxon>Haptista</taxon>
        <taxon>Haptophyta</taxon>
        <taxon>Prymnesiophyceae</taxon>
        <taxon>Prymnesiales</taxon>
        <taxon>Chrysochromulinaceae</taxon>
        <taxon>Chrysochromulina</taxon>
    </lineage>
</organism>
<keyword evidence="4" id="KW-1015">Disulfide bond</keyword>
<dbReference type="PANTHER" id="PTHR46679:SF1">
    <property type="entry name" value="GLUTAREDOXIN-2, MITOCHONDRIAL"/>
    <property type="match status" value="1"/>
</dbReference>
<protein>
    <recommendedName>
        <fullName evidence="6">Glutaredoxin domain-containing protein</fullName>
    </recommendedName>
</protein>
<evidence type="ECO:0000259" key="6">
    <source>
        <dbReference type="Pfam" id="PF00462"/>
    </source>
</evidence>
<dbReference type="PANTHER" id="PTHR46679">
    <property type="match status" value="1"/>
</dbReference>
<keyword evidence="5" id="KW-0676">Redox-active center</keyword>
<dbReference type="AlphaFoldDB" id="A0A0M0JKV9"/>
<reference evidence="8" key="1">
    <citation type="journal article" date="2015" name="PLoS Genet.">
        <title>Genome Sequence and Transcriptome Analyses of Chrysochromulina tobin: Metabolic Tools for Enhanced Algal Fitness in the Prominent Order Prymnesiales (Haptophyceae).</title>
        <authorList>
            <person name="Hovde B.T."/>
            <person name="Deodato C.R."/>
            <person name="Hunsperger H.M."/>
            <person name="Ryken S.A."/>
            <person name="Yost W."/>
            <person name="Jha R.K."/>
            <person name="Patterson J."/>
            <person name="Monnat R.J. Jr."/>
            <person name="Barlow S.B."/>
            <person name="Starkenburg S.R."/>
            <person name="Cattolico R.A."/>
        </authorList>
    </citation>
    <scope>NUCLEOTIDE SEQUENCE</scope>
    <source>
        <strain evidence="8">CCMP291</strain>
    </source>
</reference>
<gene>
    <name evidence="7" type="ORF">Ctob_006316</name>
</gene>
<dbReference type="PROSITE" id="PS51354">
    <property type="entry name" value="GLUTAREDOXIN_2"/>
    <property type="match status" value="1"/>
</dbReference>
<keyword evidence="2" id="KW-0813">Transport</keyword>
<evidence type="ECO:0000313" key="8">
    <source>
        <dbReference type="Proteomes" id="UP000037460"/>
    </source>
</evidence>
<dbReference type="GO" id="GO:0015035">
    <property type="term" value="F:protein-disulfide reductase activity"/>
    <property type="evidence" value="ECO:0007669"/>
    <property type="project" value="TreeGrafter"/>
</dbReference>
<evidence type="ECO:0000256" key="3">
    <source>
        <dbReference type="ARBA" id="ARBA00022982"/>
    </source>
</evidence>
<comment type="similarity">
    <text evidence="1">Belongs to the glutaredoxin family.</text>
</comment>
<keyword evidence="8" id="KW-1185">Reference proteome</keyword>
<dbReference type="SUPFAM" id="SSF52833">
    <property type="entry name" value="Thioredoxin-like"/>
    <property type="match status" value="1"/>
</dbReference>
<evidence type="ECO:0000256" key="1">
    <source>
        <dbReference type="ARBA" id="ARBA00007787"/>
    </source>
</evidence>
<dbReference type="Pfam" id="PF00462">
    <property type="entry name" value="Glutaredoxin"/>
    <property type="match status" value="1"/>
</dbReference>
<proteinExistence type="inferred from homology"/>
<accession>A0A0M0JKV9</accession>
<feature type="domain" description="Glutaredoxin" evidence="6">
    <location>
        <begin position="104"/>
        <end position="167"/>
    </location>
</feature>
<name>A0A0M0JKV9_9EUKA</name>
<dbReference type="Proteomes" id="UP000037460">
    <property type="component" value="Unassembled WGS sequence"/>
</dbReference>
<sequence length="201" mass="21419">MALGTFALFAASAFTPLPYLVPTLERRSAVLKPSAFHTRHVGVRAQEGSEPGFIEKLKVSFRLFQESRAAGYNFKQAVADGIAGEYDVSAVTSAVTKEAASAPVVLFTWESSPACKKALKYLEWANVKPHVVRLDNPWSEGNPKRAALGRLTGRSSVPSIWIGGKYVGGCDDGPSEEAPGLVKLAFDGSLPKKLEAAGVAI</sequence>
<evidence type="ECO:0000313" key="7">
    <source>
        <dbReference type="EMBL" id="KOO27214.1"/>
    </source>
</evidence>
<dbReference type="InterPro" id="IPR014025">
    <property type="entry name" value="Glutaredoxin_subgr"/>
</dbReference>
<evidence type="ECO:0000256" key="2">
    <source>
        <dbReference type="ARBA" id="ARBA00022448"/>
    </source>
</evidence>
<dbReference type="EMBL" id="JWZX01002745">
    <property type="protein sequence ID" value="KOO27214.1"/>
    <property type="molecule type" value="Genomic_DNA"/>
</dbReference>